<keyword evidence="4" id="KW-1185">Reference proteome</keyword>
<organism evidence="3 4">
    <name type="scientific">Saltatorellus ferox</name>
    <dbReference type="NCBI Taxonomy" id="2528018"/>
    <lineage>
        <taxon>Bacteria</taxon>
        <taxon>Pseudomonadati</taxon>
        <taxon>Planctomycetota</taxon>
        <taxon>Planctomycetia</taxon>
        <taxon>Planctomycetia incertae sedis</taxon>
        <taxon>Saltatorellus</taxon>
    </lineage>
</organism>
<evidence type="ECO:0000256" key="1">
    <source>
        <dbReference type="SAM" id="SignalP"/>
    </source>
</evidence>
<dbReference type="InterPro" id="IPR011050">
    <property type="entry name" value="Pectin_lyase_fold/virulence"/>
</dbReference>
<dbReference type="InterPro" id="IPR039448">
    <property type="entry name" value="Beta_helix"/>
</dbReference>
<dbReference type="RefSeq" id="WP_145203397.1">
    <property type="nucleotide sequence ID" value="NZ_CP036434.1"/>
</dbReference>
<sequence length="688" mass="72760" precursor="true">MRFLRLLAVLTLASIPAAAQDTCLTPVLLGGGTTPINFQGMTLDTTYGNGTCVFAPTRDMWFCYVPSSSGDMRVRFNGSESGMLIQVYRGECGSLQLLGYSDCSAMGQLASATVVAGERYLIRLTDRASFPTSGTINVNEAFTPTDRRIYVDASSSGGDGSSWSNALEFLPEALELAHRSAPYESDNQQPVDVWVRRGTYRTDESESAPQGSDDRSASFILCDNVRIYGGFAGDEQHLSERVLFDPTRISFLNGSIGPQPGIEDNAYHVVRTEASHSATTVALLDGFHVTSGNANVASSSSDDAHGGGVLVASGKCVVANCTLSFNESYWGGGGAAVRAGADATFANCRFEYNRSAGGGGLMVRDATGRAYQCLFLENRATVFGGAIMAGPNAGSFEVNLATLVRNLAPTAAGMLVASGTDVRLELALFHDNSGGPSGTGDTARVNGGATLYSDYLYAPDVATSIFAESGGSSVGNNVFDLADDRPNFDLLWEDESNGNFRMGCNSYFANEGLATRRAPDAGDIDQDGDAAELTPLDLMLGERVVDSRVAPSAFEPQAVARSFCTPLPNAGYAEGARLLFYGSQRVADDRVILRAIGVPNSAGIFFVGLNPISPVMIGQGNLCVAAPIRLPLANTVGDALGRQLDLGVEPLQSLVVPGQRLYFQAWFRDSSMGAPTFNFSSGVYVDFL</sequence>
<dbReference type="Gene3D" id="2.160.20.10">
    <property type="entry name" value="Single-stranded right-handed beta-helix, Pectin lyase-like"/>
    <property type="match status" value="1"/>
</dbReference>
<dbReference type="SUPFAM" id="SSF51126">
    <property type="entry name" value="Pectin lyase-like"/>
    <property type="match status" value="1"/>
</dbReference>
<dbReference type="Pfam" id="PF13229">
    <property type="entry name" value="Beta_helix"/>
    <property type="match status" value="1"/>
</dbReference>
<evidence type="ECO:0000313" key="3">
    <source>
        <dbReference type="EMBL" id="QDV09287.1"/>
    </source>
</evidence>
<keyword evidence="1" id="KW-0732">Signal</keyword>
<feature type="signal peptide" evidence="1">
    <location>
        <begin position="1"/>
        <end position="19"/>
    </location>
</feature>
<reference evidence="3 4" key="1">
    <citation type="submission" date="2019-02" db="EMBL/GenBank/DDBJ databases">
        <title>Deep-cultivation of Planctomycetes and their phenomic and genomic characterization uncovers novel biology.</title>
        <authorList>
            <person name="Wiegand S."/>
            <person name="Jogler M."/>
            <person name="Boedeker C."/>
            <person name="Pinto D."/>
            <person name="Vollmers J."/>
            <person name="Rivas-Marin E."/>
            <person name="Kohn T."/>
            <person name="Peeters S.H."/>
            <person name="Heuer A."/>
            <person name="Rast P."/>
            <person name="Oberbeckmann S."/>
            <person name="Bunk B."/>
            <person name="Jeske O."/>
            <person name="Meyerdierks A."/>
            <person name="Storesund J.E."/>
            <person name="Kallscheuer N."/>
            <person name="Luecker S."/>
            <person name="Lage O.M."/>
            <person name="Pohl T."/>
            <person name="Merkel B.J."/>
            <person name="Hornburger P."/>
            <person name="Mueller R.-W."/>
            <person name="Bruemmer F."/>
            <person name="Labrenz M."/>
            <person name="Spormann A.M."/>
            <person name="Op den Camp H."/>
            <person name="Overmann J."/>
            <person name="Amann R."/>
            <person name="Jetten M.S.M."/>
            <person name="Mascher T."/>
            <person name="Medema M.H."/>
            <person name="Devos D.P."/>
            <person name="Kaster A.-K."/>
            <person name="Ovreas L."/>
            <person name="Rohde M."/>
            <person name="Galperin M.Y."/>
            <person name="Jogler C."/>
        </authorList>
    </citation>
    <scope>NUCLEOTIDE SEQUENCE [LARGE SCALE GENOMIC DNA]</scope>
    <source>
        <strain evidence="3 4">Poly30</strain>
    </source>
</reference>
<name>A0A518EYY1_9BACT</name>
<evidence type="ECO:0000313" key="4">
    <source>
        <dbReference type="Proteomes" id="UP000320390"/>
    </source>
</evidence>
<protein>
    <recommendedName>
        <fullName evidence="2">Right handed beta helix domain-containing protein</fullName>
    </recommendedName>
</protein>
<evidence type="ECO:0000259" key="2">
    <source>
        <dbReference type="Pfam" id="PF13229"/>
    </source>
</evidence>
<dbReference type="OrthoDB" id="292920at2"/>
<proteinExistence type="predicted"/>
<accession>A0A518EYY1</accession>
<dbReference type="InterPro" id="IPR012334">
    <property type="entry name" value="Pectin_lyas_fold"/>
</dbReference>
<dbReference type="Proteomes" id="UP000320390">
    <property type="component" value="Chromosome"/>
</dbReference>
<feature type="domain" description="Right handed beta helix" evidence="2">
    <location>
        <begin position="287"/>
        <end position="433"/>
    </location>
</feature>
<gene>
    <name evidence="3" type="ORF">Poly30_48450</name>
</gene>
<dbReference type="AlphaFoldDB" id="A0A518EYY1"/>
<feature type="chain" id="PRO_5021958847" description="Right handed beta helix domain-containing protein" evidence="1">
    <location>
        <begin position="20"/>
        <end position="688"/>
    </location>
</feature>
<dbReference type="EMBL" id="CP036434">
    <property type="protein sequence ID" value="QDV09287.1"/>
    <property type="molecule type" value="Genomic_DNA"/>
</dbReference>